<dbReference type="GO" id="GO:0045493">
    <property type="term" value="P:xylan catabolic process"/>
    <property type="evidence" value="ECO:0007669"/>
    <property type="project" value="UniProtKB-UniRule"/>
</dbReference>
<feature type="chain" id="PRO_5042159599" description="Endo-1,4-beta-xylanase" evidence="12">
    <location>
        <begin position="20"/>
        <end position="228"/>
    </location>
</feature>
<accession>A0AAE8N7H5</accession>
<dbReference type="PROSITE" id="PS00776">
    <property type="entry name" value="GH11_1"/>
    <property type="match status" value="1"/>
</dbReference>
<keyword evidence="9 10" id="KW-0624">Polysaccharide degradation</keyword>
<dbReference type="InterPro" id="IPR013319">
    <property type="entry name" value="GH11/12"/>
</dbReference>
<keyword evidence="6 10" id="KW-0378">Hydrolase</keyword>
<evidence type="ECO:0000256" key="2">
    <source>
        <dbReference type="ARBA" id="ARBA00004851"/>
    </source>
</evidence>
<evidence type="ECO:0000256" key="3">
    <source>
        <dbReference type="ARBA" id="ARBA00007792"/>
    </source>
</evidence>
<evidence type="ECO:0000313" key="15">
    <source>
        <dbReference type="Proteomes" id="UP001187682"/>
    </source>
</evidence>
<dbReference type="PRINTS" id="PR00911">
    <property type="entry name" value="GLHYDRLASE11"/>
</dbReference>
<comment type="similarity">
    <text evidence="3 10 11">Belongs to the glycosyl hydrolase 11 (cellulase G) family.</text>
</comment>
<evidence type="ECO:0000256" key="12">
    <source>
        <dbReference type="SAM" id="SignalP"/>
    </source>
</evidence>
<evidence type="ECO:0000256" key="4">
    <source>
        <dbReference type="ARBA" id="ARBA00012590"/>
    </source>
</evidence>
<feature type="active site" description="Nucleophile" evidence="10">
    <location>
        <position position="123"/>
    </location>
</feature>
<comment type="catalytic activity">
    <reaction evidence="1 10 11">
        <text>Endohydrolysis of (1-&gt;4)-beta-D-xylosidic linkages in xylans.</text>
        <dbReference type="EC" id="3.2.1.8"/>
    </reaction>
</comment>
<protein>
    <recommendedName>
        <fullName evidence="4 10">Endo-1,4-beta-xylanase</fullName>
        <ecNumber evidence="4 10">3.2.1.8</ecNumber>
    </recommendedName>
</protein>
<evidence type="ECO:0000256" key="9">
    <source>
        <dbReference type="ARBA" id="ARBA00023326"/>
    </source>
</evidence>
<dbReference type="EC" id="3.2.1.8" evidence="4 10"/>
<evidence type="ECO:0000256" key="6">
    <source>
        <dbReference type="ARBA" id="ARBA00022801"/>
    </source>
</evidence>
<evidence type="ECO:0000256" key="8">
    <source>
        <dbReference type="ARBA" id="ARBA00023295"/>
    </source>
</evidence>
<dbReference type="Gene3D" id="2.60.120.180">
    <property type="match status" value="1"/>
</dbReference>
<comment type="caution">
    <text evidence="14">The sequence shown here is derived from an EMBL/GenBank/DDBJ whole genome shotgun (WGS) entry which is preliminary data.</text>
</comment>
<feature type="signal peptide" evidence="12">
    <location>
        <begin position="1"/>
        <end position="19"/>
    </location>
</feature>
<evidence type="ECO:0000313" key="14">
    <source>
        <dbReference type="EMBL" id="SPO06297.1"/>
    </source>
</evidence>
<dbReference type="AlphaFoldDB" id="A0AAE8N7H5"/>
<sequence length="228" mass="24706">MVSLYPLLSAFLVATGALAGPVPHGGDSSAIQRRQAIQSTPNSQGTHDGFFYSWWSDGASPVNYTNLAGGSYKIEWQPGGNFYGGKGWETGLTERSIQFSGTYEPNGTSYLSVYGWMANPQIEYYIVESHGPYNPTTGFQQHLGTVTCDGSEYDLGRVSRITMTMGPPLLQYWSVRKQKQGEGIVNTGCHFDAWRDAGLELGSHGFQIVATEGYVSSGFAEITVADAS</sequence>
<keyword evidence="12" id="KW-0732">Signal</keyword>
<evidence type="ECO:0000256" key="5">
    <source>
        <dbReference type="ARBA" id="ARBA00022651"/>
    </source>
</evidence>
<organism evidence="14 15">
    <name type="scientific">Cephalotrichum gorgonifer</name>
    <dbReference type="NCBI Taxonomy" id="2041049"/>
    <lineage>
        <taxon>Eukaryota</taxon>
        <taxon>Fungi</taxon>
        <taxon>Dikarya</taxon>
        <taxon>Ascomycota</taxon>
        <taxon>Pezizomycotina</taxon>
        <taxon>Sordariomycetes</taxon>
        <taxon>Hypocreomycetidae</taxon>
        <taxon>Microascales</taxon>
        <taxon>Microascaceae</taxon>
        <taxon>Cephalotrichum</taxon>
    </lineage>
</organism>
<evidence type="ECO:0000256" key="7">
    <source>
        <dbReference type="ARBA" id="ARBA00023277"/>
    </source>
</evidence>
<keyword evidence="8 10" id="KW-0326">Glycosidase</keyword>
<evidence type="ECO:0000256" key="1">
    <source>
        <dbReference type="ARBA" id="ARBA00000681"/>
    </source>
</evidence>
<feature type="domain" description="GH11" evidence="13">
    <location>
        <begin position="38"/>
        <end position="225"/>
    </location>
</feature>
<keyword evidence="15" id="KW-1185">Reference proteome</keyword>
<feature type="active site" description="Proton donor" evidence="10">
    <location>
        <position position="212"/>
    </location>
</feature>
<evidence type="ECO:0000256" key="10">
    <source>
        <dbReference type="PROSITE-ProRule" id="PRU01097"/>
    </source>
</evidence>
<dbReference type="Pfam" id="PF00457">
    <property type="entry name" value="Glyco_hydro_11"/>
    <property type="match status" value="1"/>
</dbReference>
<proteinExistence type="inferred from homology"/>
<reference evidence="14" key="1">
    <citation type="submission" date="2018-03" db="EMBL/GenBank/DDBJ databases">
        <authorList>
            <person name="Guldener U."/>
        </authorList>
    </citation>
    <scope>NUCLEOTIDE SEQUENCE</scope>
</reference>
<dbReference type="Proteomes" id="UP001187682">
    <property type="component" value="Unassembled WGS sequence"/>
</dbReference>
<gene>
    <name evidence="14" type="ORF">DNG_08986</name>
</gene>
<keyword evidence="7 10" id="KW-0119">Carbohydrate metabolism</keyword>
<evidence type="ECO:0000259" key="13">
    <source>
        <dbReference type="PROSITE" id="PS51761"/>
    </source>
</evidence>
<dbReference type="PANTHER" id="PTHR46828:SF2">
    <property type="entry name" value="ENDO-1,4-BETA-XYLANASE A-RELATED"/>
    <property type="match status" value="1"/>
</dbReference>
<keyword evidence="5 10" id="KW-0858">Xylan degradation</keyword>
<dbReference type="InterPro" id="IPR033123">
    <property type="entry name" value="GH11_dom"/>
</dbReference>
<dbReference type="InterPro" id="IPR001137">
    <property type="entry name" value="Glyco_hydro_11"/>
</dbReference>
<dbReference type="GO" id="GO:0031176">
    <property type="term" value="F:endo-1,4-beta-xylanase activity"/>
    <property type="evidence" value="ECO:0007669"/>
    <property type="project" value="UniProtKB-UniRule"/>
</dbReference>
<dbReference type="EMBL" id="ONZQ02000015">
    <property type="protein sequence ID" value="SPO06297.1"/>
    <property type="molecule type" value="Genomic_DNA"/>
</dbReference>
<dbReference type="InterPro" id="IPR018208">
    <property type="entry name" value="GH11_AS_1"/>
</dbReference>
<dbReference type="SUPFAM" id="SSF49899">
    <property type="entry name" value="Concanavalin A-like lectins/glucanases"/>
    <property type="match status" value="1"/>
</dbReference>
<dbReference type="InterPro" id="IPR013320">
    <property type="entry name" value="ConA-like_dom_sf"/>
</dbReference>
<dbReference type="PANTHER" id="PTHR46828">
    <property type="entry name" value="ENDO-1,4-BETA-XYLANASE A-RELATED"/>
    <property type="match status" value="1"/>
</dbReference>
<evidence type="ECO:0000256" key="11">
    <source>
        <dbReference type="RuleBase" id="RU362015"/>
    </source>
</evidence>
<comment type="pathway">
    <text evidence="2 10 11">Glycan degradation; xylan degradation.</text>
</comment>
<dbReference type="PROSITE" id="PS51761">
    <property type="entry name" value="GH11_3"/>
    <property type="match status" value="1"/>
</dbReference>
<name>A0AAE8N7H5_9PEZI</name>